<evidence type="ECO:0000313" key="2">
    <source>
        <dbReference type="EMBL" id="OGG51223.1"/>
    </source>
</evidence>
<evidence type="ECO:0008006" key="4">
    <source>
        <dbReference type="Google" id="ProtNLM"/>
    </source>
</evidence>
<reference evidence="2 3" key="1">
    <citation type="journal article" date="2016" name="Nat. Commun.">
        <title>Thousands of microbial genomes shed light on interconnected biogeochemical processes in an aquifer system.</title>
        <authorList>
            <person name="Anantharaman K."/>
            <person name="Brown C.T."/>
            <person name="Hug L.A."/>
            <person name="Sharon I."/>
            <person name="Castelle C.J."/>
            <person name="Probst A.J."/>
            <person name="Thomas B.C."/>
            <person name="Singh A."/>
            <person name="Wilkins M.J."/>
            <person name="Karaoz U."/>
            <person name="Brodie E.L."/>
            <person name="Williams K.H."/>
            <person name="Hubbard S.S."/>
            <person name="Banfield J.F."/>
        </authorList>
    </citation>
    <scope>NUCLEOTIDE SEQUENCE [LARGE SCALE GENOMIC DNA]</scope>
    <source>
        <strain evidence="3">RIFCSPLOWO2_12_FULL_64_10</strain>
    </source>
</reference>
<keyword evidence="1" id="KW-0732">Signal</keyword>
<organism evidence="2 3">
    <name type="scientific">Handelsmanbacteria sp. (strain RIFCSPLOWO2_12_FULL_64_10)</name>
    <dbReference type="NCBI Taxonomy" id="1817868"/>
    <lineage>
        <taxon>Bacteria</taxon>
        <taxon>Candidatus Handelsmaniibacteriota</taxon>
    </lineage>
</organism>
<feature type="chain" id="PRO_5009523488" description="Lipid/polyisoprenoid-binding YceI-like domain-containing protein" evidence="1">
    <location>
        <begin position="22"/>
        <end position="177"/>
    </location>
</feature>
<feature type="signal peptide" evidence="1">
    <location>
        <begin position="1"/>
        <end position="21"/>
    </location>
</feature>
<sequence length="177" mass="19857">MIHKALLVALLVSGAANGAFGQGIPFQIPFKAFFYDARLDTAQEETPSTFTQALADSAGVRHTITWRPGFDLRVYSRNKRFGLPPFRARTWLVPHMTITVGVDLDGKNLTTYHFEVKRSDRFEIAVRDTTFVTRAMPGGDFRSPLVEIVRPRLEFSANEETLRPAFVAEVKVAGKLE</sequence>
<evidence type="ECO:0000256" key="1">
    <source>
        <dbReference type="SAM" id="SignalP"/>
    </source>
</evidence>
<comment type="caution">
    <text evidence="2">The sequence shown here is derived from an EMBL/GenBank/DDBJ whole genome shotgun (WGS) entry which is preliminary data.</text>
</comment>
<name>A0A1F6CPZ0_HANXR</name>
<dbReference type="Proteomes" id="UP000178606">
    <property type="component" value="Unassembled WGS sequence"/>
</dbReference>
<dbReference type="AlphaFoldDB" id="A0A1F6CPZ0"/>
<gene>
    <name evidence="2" type="ORF">A3F84_17880</name>
</gene>
<accession>A0A1F6CPZ0</accession>
<protein>
    <recommendedName>
        <fullName evidence="4">Lipid/polyisoprenoid-binding YceI-like domain-containing protein</fullName>
    </recommendedName>
</protein>
<evidence type="ECO:0000313" key="3">
    <source>
        <dbReference type="Proteomes" id="UP000178606"/>
    </source>
</evidence>
<dbReference type="EMBL" id="MFKF01000190">
    <property type="protein sequence ID" value="OGG51223.1"/>
    <property type="molecule type" value="Genomic_DNA"/>
</dbReference>
<proteinExistence type="predicted"/>